<dbReference type="EMBL" id="KV454480">
    <property type="protein sequence ID" value="ODV61031.1"/>
    <property type="molecule type" value="Genomic_DNA"/>
</dbReference>
<dbReference type="GeneID" id="30965402"/>
<dbReference type="PANTHER" id="PTHR12277:SF81">
    <property type="entry name" value="PROTEIN ABHD13"/>
    <property type="match status" value="1"/>
</dbReference>
<dbReference type="Gene3D" id="3.40.50.1820">
    <property type="entry name" value="alpha/beta hydrolase"/>
    <property type="match status" value="1"/>
</dbReference>
<dbReference type="GO" id="GO:0008474">
    <property type="term" value="F:palmitoyl-(protein) hydrolase activity"/>
    <property type="evidence" value="ECO:0007669"/>
    <property type="project" value="TreeGrafter"/>
</dbReference>
<organism evidence="2 3">
    <name type="scientific">Ascoidea rubescens DSM 1968</name>
    <dbReference type="NCBI Taxonomy" id="1344418"/>
    <lineage>
        <taxon>Eukaryota</taxon>
        <taxon>Fungi</taxon>
        <taxon>Dikarya</taxon>
        <taxon>Ascomycota</taxon>
        <taxon>Saccharomycotina</taxon>
        <taxon>Saccharomycetes</taxon>
        <taxon>Ascoideaceae</taxon>
        <taxon>Ascoidea</taxon>
    </lineage>
</organism>
<dbReference type="AlphaFoldDB" id="A0A1D2VH85"/>
<keyword evidence="1" id="KW-0812">Transmembrane</keyword>
<dbReference type="Proteomes" id="UP000095038">
    <property type="component" value="Unassembled WGS sequence"/>
</dbReference>
<evidence type="ECO:0000313" key="3">
    <source>
        <dbReference type="Proteomes" id="UP000095038"/>
    </source>
</evidence>
<keyword evidence="1" id="KW-0472">Membrane</keyword>
<name>A0A1D2VH85_9ASCO</name>
<protein>
    <submittedName>
        <fullName evidence="2">Alpha/beta-hydrolase</fullName>
    </submittedName>
</protein>
<keyword evidence="1" id="KW-1133">Transmembrane helix</keyword>
<accession>A0A1D2VH85</accession>
<dbReference type="PANTHER" id="PTHR12277">
    <property type="entry name" value="ALPHA/BETA HYDROLASE DOMAIN-CONTAINING PROTEIN"/>
    <property type="match status" value="1"/>
</dbReference>
<evidence type="ECO:0000313" key="2">
    <source>
        <dbReference type="EMBL" id="ODV61031.1"/>
    </source>
</evidence>
<dbReference type="OrthoDB" id="10249433at2759"/>
<dbReference type="InterPro" id="IPR029058">
    <property type="entry name" value="AB_hydrolase_fold"/>
</dbReference>
<evidence type="ECO:0000256" key="1">
    <source>
        <dbReference type="SAM" id="Phobius"/>
    </source>
</evidence>
<dbReference type="RefSeq" id="XP_020047338.1">
    <property type="nucleotide sequence ID" value="XM_020191766.1"/>
</dbReference>
<dbReference type="SUPFAM" id="SSF53474">
    <property type="entry name" value="alpha/beta-Hydrolases"/>
    <property type="match status" value="1"/>
</dbReference>
<sequence length="311" mass="36074">MATKIILSVILSFLALFILIIVLSLLFQRKFIYLSWILHAKSQINNPLDFNLSNLESRNLITSDNQILKTFIFKHQNVSANNLKKTIVILHPSGGNMGHLLSHAQILFNDFHYNIIMLSYRGYWKSTGAPSESGLKIDAQTLFHFINNDPFFKNSNIVIYGKSIGCAITFYLSSLFNNNNSPLLKGIILDNPFLSLHKLILSHMPHTNLFYIKDICHWFVSSFIKDKWDNEAQILNISRQISMLFLSGKIDDLVPNYHPKLLYNLSKSNYKKFIQFENGNHINNFLQPNYWDYIHQYIELITDPSFNYSSN</sequence>
<keyword evidence="3" id="KW-1185">Reference proteome</keyword>
<gene>
    <name evidence="2" type="ORF">ASCRUDRAFT_70264</name>
</gene>
<dbReference type="STRING" id="1344418.A0A1D2VH85"/>
<dbReference type="GO" id="GO:0016020">
    <property type="term" value="C:membrane"/>
    <property type="evidence" value="ECO:0007669"/>
    <property type="project" value="TreeGrafter"/>
</dbReference>
<dbReference type="InParanoid" id="A0A1D2VH85"/>
<keyword evidence="2" id="KW-0378">Hydrolase</keyword>
<feature type="transmembrane region" description="Helical" evidence="1">
    <location>
        <begin position="6"/>
        <end position="27"/>
    </location>
</feature>
<proteinExistence type="predicted"/>
<reference evidence="3" key="1">
    <citation type="submission" date="2016-05" db="EMBL/GenBank/DDBJ databases">
        <title>Comparative genomics of biotechnologically important yeasts.</title>
        <authorList>
            <consortium name="DOE Joint Genome Institute"/>
            <person name="Riley R."/>
            <person name="Haridas S."/>
            <person name="Wolfe K.H."/>
            <person name="Lopes M.R."/>
            <person name="Hittinger C.T."/>
            <person name="Goker M."/>
            <person name="Salamov A."/>
            <person name="Wisecaver J."/>
            <person name="Long T.M."/>
            <person name="Aerts A.L."/>
            <person name="Barry K."/>
            <person name="Choi C."/>
            <person name="Clum A."/>
            <person name="Coughlan A.Y."/>
            <person name="Deshpande S."/>
            <person name="Douglass A.P."/>
            <person name="Hanson S.J."/>
            <person name="Klenk H.-P."/>
            <person name="Labutti K."/>
            <person name="Lapidus A."/>
            <person name="Lindquist E."/>
            <person name="Lipzen A."/>
            <person name="Meier-Kolthoff J.P."/>
            <person name="Ohm R.A."/>
            <person name="Otillar R.P."/>
            <person name="Pangilinan J."/>
            <person name="Peng Y."/>
            <person name="Rokas A."/>
            <person name="Rosa C.A."/>
            <person name="Scheuner C."/>
            <person name="Sibirny A.A."/>
            <person name="Slot J.C."/>
            <person name="Stielow J.B."/>
            <person name="Sun H."/>
            <person name="Kurtzman C.P."/>
            <person name="Blackwell M."/>
            <person name="Grigoriev I.V."/>
            <person name="Jeffries T.W."/>
        </authorList>
    </citation>
    <scope>NUCLEOTIDE SEQUENCE [LARGE SCALE GENOMIC DNA]</scope>
    <source>
        <strain evidence="3">DSM 1968</strain>
    </source>
</reference>